<keyword evidence="1 3" id="KW-0732">Signal</keyword>
<dbReference type="Pfam" id="PF06725">
    <property type="entry name" value="3D"/>
    <property type="match status" value="1"/>
</dbReference>
<evidence type="ECO:0000259" key="4">
    <source>
        <dbReference type="PROSITE" id="PS51109"/>
    </source>
</evidence>
<dbReference type="PANTHER" id="PTHR39160:SF4">
    <property type="entry name" value="RESUSCITATION-PROMOTING FACTOR RPFB"/>
    <property type="match status" value="1"/>
</dbReference>
<name>A0ABV6LTT3_9BACI</name>
<accession>A0ABV6LTT3</accession>
<feature type="domain" description="G5" evidence="4">
    <location>
        <begin position="196"/>
        <end position="276"/>
    </location>
</feature>
<dbReference type="InterPro" id="IPR036908">
    <property type="entry name" value="RlpA-like_sf"/>
</dbReference>
<feature type="compositionally biased region" description="Low complexity" evidence="2">
    <location>
        <begin position="280"/>
        <end position="304"/>
    </location>
</feature>
<dbReference type="Gene3D" id="2.20.230.10">
    <property type="entry name" value="Resuscitation-promoting factor rpfb"/>
    <property type="match status" value="1"/>
</dbReference>
<sequence>MKKLVLSVVSSVVFFALLGSFTYEALKAEVTVSTNEETKTVRTHAKTVGDLLASLDIDVQSHDKISHSTEADITSGMKIDYQSAKAVTLTVDDQTKQYYTVQDTVKDFFQAKDVSISDRDHLSHEKGATIKDGMSIDVRKAFEVSLNDGGKEKNIWTTAQTVEKFLEEQGIELGKQDTLKQNTSDALSHDSSDVTITRVEKVTDVVEESLDYAVVKRNDESIEKGDEKVVQSGKEGVVEKHYEVTLENGKEVKRELVEEKTAKESKDKIVAVGTKVIQQNVSRKSSSSSNSNNNNNTNNPSGSSKTLYMSATAYTANCSGCTGVTTTGINLKSNPNQKVVAVDPSVIPLGTRVWVEGYGYAVAGDTGSAIKGNKIDLYYQSKSAANSFGRRQVRVKVLGK</sequence>
<dbReference type="EMBL" id="JBHLTP010000020">
    <property type="protein sequence ID" value="MFC0525663.1"/>
    <property type="molecule type" value="Genomic_DNA"/>
</dbReference>
<reference evidence="5 6" key="1">
    <citation type="submission" date="2024-09" db="EMBL/GenBank/DDBJ databases">
        <authorList>
            <person name="Sun Q."/>
            <person name="Mori K."/>
        </authorList>
    </citation>
    <scope>NUCLEOTIDE SEQUENCE [LARGE SCALE GENOMIC DNA]</scope>
    <source>
        <strain evidence="5 6">NCAIM B.02529</strain>
    </source>
</reference>
<feature type="signal peptide" evidence="3">
    <location>
        <begin position="1"/>
        <end position="25"/>
    </location>
</feature>
<dbReference type="Proteomes" id="UP001589836">
    <property type="component" value="Unassembled WGS sequence"/>
</dbReference>
<evidence type="ECO:0000256" key="3">
    <source>
        <dbReference type="SAM" id="SignalP"/>
    </source>
</evidence>
<evidence type="ECO:0000256" key="1">
    <source>
        <dbReference type="ARBA" id="ARBA00022729"/>
    </source>
</evidence>
<feature type="chain" id="PRO_5045455252" evidence="3">
    <location>
        <begin position="26"/>
        <end position="400"/>
    </location>
</feature>
<dbReference type="InterPro" id="IPR051933">
    <property type="entry name" value="Resuscitation_pf_RpfB"/>
</dbReference>
<dbReference type="PANTHER" id="PTHR39160">
    <property type="entry name" value="CELL WALL-BINDING PROTEIN YOCH"/>
    <property type="match status" value="1"/>
</dbReference>
<evidence type="ECO:0000256" key="2">
    <source>
        <dbReference type="SAM" id="MobiDB-lite"/>
    </source>
</evidence>
<organism evidence="5 6">
    <name type="scientific">Pontibacillus salicampi</name>
    <dbReference type="NCBI Taxonomy" id="1449801"/>
    <lineage>
        <taxon>Bacteria</taxon>
        <taxon>Bacillati</taxon>
        <taxon>Bacillota</taxon>
        <taxon>Bacilli</taxon>
        <taxon>Bacillales</taxon>
        <taxon>Bacillaceae</taxon>
        <taxon>Pontibacillus</taxon>
    </lineage>
</organism>
<comment type="caution">
    <text evidence="5">The sequence shown here is derived from an EMBL/GenBank/DDBJ whole genome shotgun (WGS) entry which is preliminary data.</text>
</comment>
<evidence type="ECO:0000313" key="5">
    <source>
        <dbReference type="EMBL" id="MFC0525663.1"/>
    </source>
</evidence>
<dbReference type="Pfam" id="PF03990">
    <property type="entry name" value="DUF348"/>
    <property type="match status" value="3"/>
</dbReference>
<dbReference type="RefSeq" id="WP_377351229.1">
    <property type="nucleotide sequence ID" value="NZ_JBHLTP010000020.1"/>
</dbReference>
<keyword evidence="6" id="KW-1185">Reference proteome</keyword>
<proteinExistence type="predicted"/>
<dbReference type="InterPro" id="IPR010611">
    <property type="entry name" value="3D_dom"/>
</dbReference>
<evidence type="ECO:0000313" key="6">
    <source>
        <dbReference type="Proteomes" id="UP001589836"/>
    </source>
</evidence>
<dbReference type="InterPro" id="IPR011098">
    <property type="entry name" value="G5_dom"/>
</dbReference>
<dbReference type="SUPFAM" id="SSF50685">
    <property type="entry name" value="Barwin-like endoglucanases"/>
    <property type="match status" value="1"/>
</dbReference>
<dbReference type="InterPro" id="IPR007137">
    <property type="entry name" value="DUF348"/>
</dbReference>
<dbReference type="Gene3D" id="2.40.40.10">
    <property type="entry name" value="RlpA-like domain"/>
    <property type="match status" value="1"/>
</dbReference>
<dbReference type="SMART" id="SM01208">
    <property type="entry name" value="G5"/>
    <property type="match status" value="1"/>
</dbReference>
<feature type="region of interest" description="Disordered" evidence="2">
    <location>
        <begin position="279"/>
        <end position="304"/>
    </location>
</feature>
<protein>
    <submittedName>
        <fullName evidence="5">Ubiquitin-like domain-containing protein</fullName>
    </submittedName>
</protein>
<gene>
    <name evidence="5" type="ORF">ACFFGV_18965</name>
</gene>
<dbReference type="Pfam" id="PF07501">
    <property type="entry name" value="G5"/>
    <property type="match status" value="1"/>
</dbReference>
<dbReference type="CDD" id="cd22786">
    <property type="entry name" value="DPBB_YuiC-like"/>
    <property type="match status" value="1"/>
</dbReference>
<dbReference type="PROSITE" id="PS51109">
    <property type="entry name" value="G5"/>
    <property type="match status" value="1"/>
</dbReference>